<sequence length="134" mass="15143">MITSATFENAKWYEEYLEKGTFIGYNAPEKELAFFQRTLFEEENYQILNSQGKINPSVNAKVVSYDNISDLKQVLLVKTIISGQISTMTYQISQVRSHSNDTVATTDITLLPPFDVHDAIKDSFNTNGPLAKIQ</sequence>
<gene>
    <name evidence="1" type="ORF">HMPREF0555_0034</name>
</gene>
<evidence type="ECO:0000313" key="1">
    <source>
        <dbReference type="EMBL" id="EEJ43396.1"/>
    </source>
</evidence>
<dbReference type="RefSeq" id="WP_002816197.1">
    <property type="nucleotide sequence ID" value="NZ_GG693390.1"/>
</dbReference>
<organism evidence="1 2">
    <name type="scientific">Leuconostoc mesenteroides subsp. cremoris ATCC 19254</name>
    <dbReference type="NCBI Taxonomy" id="586220"/>
    <lineage>
        <taxon>Bacteria</taxon>
        <taxon>Bacillati</taxon>
        <taxon>Bacillota</taxon>
        <taxon>Bacilli</taxon>
        <taxon>Lactobacillales</taxon>
        <taxon>Lactobacillaceae</taxon>
        <taxon>Leuconostoc</taxon>
    </lineage>
</organism>
<dbReference type="AlphaFoldDB" id="C2KHB8"/>
<name>C2KHB8_LEUMC</name>
<reference evidence="1 2" key="1">
    <citation type="submission" date="2009-04" db="EMBL/GenBank/DDBJ databases">
        <authorList>
            <person name="Qin X."/>
            <person name="Bachman B."/>
            <person name="Battles P."/>
            <person name="Bell A."/>
            <person name="Bess C."/>
            <person name="Bickham C."/>
            <person name="Chaboub L."/>
            <person name="Chen D."/>
            <person name="Coyle M."/>
            <person name="Deiros D.R."/>
            <person name="Dinh H."/>
            <person name="Forbes L."/>
            <person name="Fowler G."/>
            <person name="Francisco L."/>
            <person name="Fu Q."/>
            <person name="Gubbala S."/>
            <person name="Hale W."/>
            <person name="Han Y."/>
            <person name="Hemphill L."/>
            <person name="Highlander S.K."/>
            <person name="Hirani K."/>
            <person name="Hogues M."/>
            <person name="Jackson L."/>
            <person name="Jakkamsetti A."/>
            <person name="Javaid M."/>
            <person name="Jiang H."/>
            <person name="Korchina V."/>
            <person name="Kovar C."/>
            <person name="Lara F."/>
            <person name="Lee S."/>
            <person name="Mata R."/>
            <person name="Mathew T."/>
            <person name="Moen C."/>
            <person name="Morales K."/>
            <person name="Munidasa M."/>
            <person name="Nazareth L."/>
            <person name="Ngo R."/>
            <person name="Nguyen L."/>
            <person name="Okwuonu G."/>
            <person name="Ongeri F."/>
            <person name="Patil S."/>
            <person name="Petrosino J."/>
            <person name="Pham C."/>
            <person name="Pham P."/>
            <person name="Pu L.-L."/>
            <person name="Puazo M."/>
            <person name="Raj R."/>
            <person name="Reid J."/>
            <person name="Rouhana J."/>
            <person name="Saada N."/>
            <person name="Shang Y."/>
            <person name="Simmons D."/>
            <person name="Thornton R."/>
            <person name="Warren J."/>
            <person name="Weissenberger G."/>
            <person name="Zhang J."/>
            <person name="Zhang L."/>
            <person name="Zhou C."/>
            <person name="Zhu D."/>
            <person name="Muzny D."/>
            <person name="Worley K."/>
            <person name="Gibbs R."/>
        </authorList>
    </citation>
    <scope>NUCLEOTIDE SEQUENCE [LARGE SCALE GENOMIC DNA]</scope>
    <source>
        <strain evidence="1 2">ATCC 19254</strain>
    </source>
</reference>
<protein>
    <submittedName>
        <fullName evidence="1">Uncharacterized protein</fullName>
    </submittedName>
</protein>
<accession>C2KHB8</accession>
<dbReference type="Proteomes" id="UP000004283">
    <property type="component" value="Unassembled WGS sequence"/>
</dbReference>
<dbReference type="HOGENOM" id="CLU_1893639_0_0_9"/>
<evidence type="ECO:0000313" key="2">
    <source>
        <dbReference type="Proteomes" id="UP000004283"/>
    </source>
</evidence>
<proteinExistence type="predicted"/>
<dbReference type="EMBL" id="ACKV01000001">
    <property type="protein sequence ID" value="EEJ43396.1"/>
    <property type="molecule type" value="Genomic_DNA"/>
</dbReference>
<comment type="caution">
    <text evidence="1">The sequence shown here is derived from an EMBL/GenBank/DDBJ whole genome shotgun (WGS) entry which is preliminary data.</text>
</comment>